<dbReference type="Pfam" id="PF00881">
    <property type="entry name" value="Nitroreductase"/>
    <property type="match status" value="2"/>
</dbReference>
<proteinExistence type="inferred from homology"/>
<dbReference type="PANTHER" id="PTHR43673">
    <property type="entry name" value="NAD(P)H NITROREDUCTASE YDGI-RELATED"/>
    <property type="match status" value="1"/>
</dbReference>
<dbReference type="AlphaFoldDB" id="A0A1M6B2U6"/>
<keyword evidence="4" id="KW-0288">FMN</keyword>
<comment type="similarity">
    <text evidence="2">Belongs to the nitroreductase family.</text>
</comment>
<feature type="domain" description="Nitroreductase" evidence="6">
    <location>
        <begin position="65"/>
        <end position="149"/>
    </location>
</feature>
<organism evidence="7 8">
    <name type="scientific">Clostridium amylolyticum</name>
    <dbReference type="NCBI Taxonomy" id="1121298"/>
    <lineage>
        <taxon>Bacteria</taxon>
        <taxon>Bacillati</taxon>
        <taxon>Bacillota</taxon>
        <taxon>Clostridia</taxon>
        <taxon>Eubacteriales</taxon>
        <taxon>Clostridiaceae</taxon>
        <taxon>Clostridium</taxon>
    </lineage>
</organism>
<dbReference type="Proteomes" id="UP000184080">
    <property type="component" value="Unassembled WGS sequence"/>
</dbReference>
<sequence length="169" mass="18786">MYKELTELLEKRRSIRKFSDEKVEDGLIENILNVVKFAPTAGNLEDFKITVVKSREIRGALQEVTFVDEAPVVFVFSALPKASSKYYGERGEKLYSIQDATIACTYAMLAVESLGLVTTWVGNFDEKEVKSIIGAEEGEVPVAILPVGYAAEGLNAKAKEIKEKEINYI</sequence>
<evidence type="ECO:0000256" key="2">
    <source>
        <dbReference type="ARBA" id="ARBA00007118"/>
    </source>
</evidence>
<dbReference type="SUPFAM" id="SSF55469">
    <property type="entry name" value="FMN-dependent nitroreductase-like"/>
    <property type="match status" value="1"/>
</dbReference>
<gene>
    <name evidence="7" type="ORF">SAMN05444401_0610</name>
</gene>
<evidence type="ECO:0000259" key="6">
    <source>
        <dbReference type="Pfam" id="PF00881"/>
    </source>
</evidence>
<comment type="cofactor">
    <cofactor evidence="1">
        <name>FMN</name>
        <dbReference type="ChEBI" id="CHEBI:58210"/>
    </cofactor>
</comment>
<keyword evidence="3" id="KW-0285">Flavoprotein</keyword>
<accession>A0A1M6B2U6</accession>
<evidence type="ECO:0000256" key="1">
    <source>
        <dbReference type="ARBA" id="ARBA00001917"/>
    </source>
</evidence>
<dbReference type="RefSeq" id="WP_073003727.1">
    <property type="nucleotide sequence ID" value="NZ_FQZO01000001.1"/>
</dbReference>
<dbReference type="Gene3D" id="3.40.109.10">
    <property type="entry name" value="NADH Oxidase"/>
    <property type="match status" value="1"/>
</dbReference>
<evidence type="ECO:0000313" key="7">
    <source>
        <dbReference type="EMBL" id="SHI43035.1"/>
    </source>
</evidence>
<dbReference type="InterPro" id="IPR000415">
    <property type="entry name" value="Nitroreductase-like"/>
</dbReference>
<name>A0A1M6B2U6_9CLOT</name>
<protein>
    <submittedName>
        <fullName evidence="7">Nitroreductase</fullName>
    </submittedName>
</protein>
<evidence type="ECO:0000256" key="4">
    <source>
        <dbReference type="ARBA" id="ARBA00022643"/>
    </source>
</evidence>
<evidence type="ECO:0000256" key="3">
    <source>
        <dbReference type="ARBA" id="ARBA00022630"/>
    </source>
</evidence>
<feature type="domain" description="Nitroreductase" evidence="6">
    <location>
        <begin position="10"/>
        <end position="64"/>
    </location>
</feature>
<keyword evidence="8" id="KW-1185">Reference proteome</keyword>
<dbReference type="GO" id="GO:0016491">
    <property type="term" value="F:oxidoreductase activity"/>
    <property type="evidence" value="ECO:0007669"/>
    <property type="project" value="UniProtKB-KW"/>
</dbReference>
<dbReference type="STRING" id="1121298.SAMN05444401_0610"/>
<dbReference type="EMBL" id="FQZO01000001">
    <property type="protein sequence ID" value="SHI43035.1"/>
    <property type="molecule type" value="Genomic_DNA"/>
</dbReference>
<dbReference type="PANTHER" id="PTHR43673:SF2">
    <property type="entry name" value="NITROREDUCTASE"/>
    <property type="match status" value="1"/>
</dbReference>
<keyword evidence="5" id="KW-0560">Oxidoreductase</keyword>
<reference evidence="7 8" key="1">
    <citation type="submission" date="2016-11" db="EMBL/GenBank/DDBJ databases">
        <authorList>
            <person name="Jaros S."/>
            <person name="Januszkiewicz K."/>
            <person name="Wedrychowicz H."/>
        </authorList>
    </citation>
    <scope>NUCLEOTIDE SEQUENCE [LARGE SCALE GENOMIC DNA]</scope>
    <source>
        <strain evidence="7 8">DSM 21864</strain>
    </source>
</reference>
<evidence type="ECO:0000256" key="5">
    <source>
        <dbReference type="ARBA" id="ARBA00023002"/>
    </source>
</evidence>
<dbReference type="InterPro" id="IPR029479">
    <property type="entry name" value="Nitroreductase"/>
</dbReference>
<dbReference type="OrthoDB" id="9812105at2"/>
<evidence type="ECO:0000313" key="8">
    <source>
        <dbReference type="Proteomes" id="UP000184080"/>
    </source>
</evidence>